<evidence type="ECO:0000256" key="2">
    <source>
        <dbReference type="SAM" id="Phobius"/>
    </source>
</evidence>
<accession>A0AAE3W2I8</accession>
<dbReference type="AlphaFoldDB" id="A0AAE3W2I8"/>
<keyword evidence="2" id="KW-0472">Membrane</keyword>
<evidence type="ECO:0000313" key="4">
    <source>
        <dbReference type="Proteomes" id="UP001240236"/>
    </source>
</evidence>
<reference evidence="3 4" key="1">
    <citation type="submission" date="2023-07" db="EMBL/GenBank/DDBJ databases">
        <title>Sequencing the genomes of 1000 actinobacteria strains.</title>
        <authorList>
            <person name="Klenk H.-P."/>
        </authorList>
    </citation>
    <scope>NUCLEOTIDE SEQUENCE [LARGE SCALE GENOMIC DNA]</scope>
    <source>
        <strain evidence="3 4">DSM 44709</strain>
    </source>
</reference>
<dbReference type="EMBL" id="JAUSUZ010000001">
    <property type="protein sequence ID" value="MDQ0368743.1"/>
    <property type="molecule type" value="Genomic_DNA"/>
</dbReference>
<evidence type="ECO:0000256" key="1">
    <source>
        <dbReference type="SAM" id="MobiDB-lite"/>
    </source>
</evidence>
<dbReference type="RefSeq" id="WP_307243471.1">
    <property type="nucleotide sequence ID" value="NZ_JAUSUZ010000001.1"/>
</dbReference>
<keyword evidence="4" id="KW-1185">Reference proteome</keyword>
<evidence type="ECO:0000313" key="3">
    <source>
        <dbReference type="EMBL" id="MDQ0368743.1"/>
    </source>
</evidence>
<keyword evidence="2" id="KW-1133">Transmembrane helix</keyword>
<organism evidence="3 4">
    <name type="scientific">Catenuloplanes indicus</name>
    <dbReference type="NCBI Taxonomy" id="137267"/>
    <lineage>
        <taxon>Bacteria</taxon>
        <taxon>Bacillati</taxon>
        <taxon>Actinomycetota</taxon>
        <taxon>Actinomycetes</taxon>
        <taxon>Micromonosporales</taxon>
        <taxon>Micromonosporaceae</taxon>
        <taxon>Catenuloplanes</taxon>
    </lineage>
</organism>
<feature type="transmembrane region" description="Helical" evidence="2">
    <location>
        <begin position="13"/>
        <end position="35"/>
    </location>
</feature>
<proteinExistence type="predicted"/>
<protein>
    <submittedName>
        <fullName evidence="3">Uncharacterized protein</fullName>
    </submittedName>
</protein>
<sequence>MGFDWAERYDLSVAMWGLLIAGGSVIVALIFLAVVSVTTREQVKGPDPKLLRAEADELAAHAAAAYAKAGRAAAAAEQAREAAAAAEQARDEAWAAQEVADAAYAAARKDVEDAAAEIAAAAALQSLDTDDPDADPDSDSDSDDRDRTVSRAALGAYKRGEISVEELRDVFRVTTTDQSPLQSERERVAYRYQTEQRAAHRMYDRAAAASRAADEAARIAEIAAIALAEEAAEAAAEAHEAMLLAREHAGKRRR</sequence>
<feature type="compositionally biased region" description="Acidic residues" evidence="1">
    <location>
        <begin position="128"/>
        <end position="143"/>
    </location>
</feature>
<dbReference type="Proteomes" id="UP001240236">
    <property type="component" value="Unassembled WGS sequence"/>
</dbReference>
<keyword evidence="2" id="KW-0812">Transmembrane</keyword>
<comment type="caution">
    <text evidence="3">The sequence shown here is derived from an EMBL/GenBank/DDBJ whole genome shotgun (WGS) entry which is preliminary data.</text>
</comment>
<gene>
    <name evidence="3" type="ORF">J2S42_005412</name>
</gene>
<feature type="region of interest" description="Disordered" evidence="1">
    <location>
        <begin position="124"/>
        <end position="149"/>
    </location>
</feature>
<name>A0AAE3W2I8_9ACTN</name>